<evidence type="ECO:0000313" key="2">
    <source>
        <dbReference type="EMBL" id="GAA1879675.1"/>
    </source>
</evidence>
<name>A0ABN2NQV6_9PSEU</name>
<dbReference type="Proteomes" id="UP001500449">
    <property type="component" value="Unassembled WGS sequence"/>
</dbReference>
<reference evidence="2 3" key="1">
    <citation type="journal article" date="2019" name="Int. J. Syst. Evol. Microbiol.">
        <title>The Global Catalogue of Microorganisms (GCM) 10K type strain sequencing project: providing services to taxonomists for standard genome sequencing and annotation.</title>
        <authorList>
            <consortium name="The Broad Institute Genomics Platform"/>
            <consortium name="The Broad Institute Genome Sequencing Center for Infectious Disease"/>
            <person name="Wu L."/>
            <person name="Ma J."/>
        </authorList>
    </citation>
    <scope>NUCLEOTIDE SEQUENCE [LARGE SCALE GENOMIC DNA]</scope>
    <source>
        <strain evidence="2 3">JCM 16009</strain>
    </source>
</reference>
<dbReference type="RefSeq" id="WP_344427795.1">
    <property type="nucleotide sequence ID" value="NZ_BAAAQK010000029.1"/>
</dbReference>
<proteinExistence type="predicted"/>
<accession>A0ABN2NQV6</accession>
<organism evidence="2 3">
    <name type="scientific">Pseudonocardia ailaonensis</name>
    <dbReference type="NCBI Taxonomy" id="367279"/>
    <lineage>
        <taxon>Bacteria</taxon>
        <taxon>Bacillati</taxon>
        <taxon>Actinomycetota</taxon>
        <taxon>Actinomycetes</taxon>
        <taxon>Pseudonocardiales</taxon>
        <taxon>Pseudonocardiaceae</taxon>
        <taxon>Pseudonocardia</taxon>
    </lineage>
</organism>
<evidence type="ECO:0008006" key="4">
    <source>
        <dbReference type="Google" id="ProtNLM"/>
    </source>
</evidence>
<protein>
    <recommendedName>
        <fullName evidence="4">Secreted protein</fullName>
    </recommendedName>
</protein>
<dbReference type="EMBL" id="BAAAQK010000029">
    <property type="protein sequence ID" value="GAA1879675.1"/>
    <property type="molecule type" value="Genomic_DNA"/>
</dbReference>
<evidence type="ECO:0000256" key="1">
    <source>
        <dbReference type="SAM" id="Phobius"/>
    </source>
</evidence>
<evidence type="ECO:0000313" key="3">
    <source>
        <dbReference type="Proteomes" id="UP001500449"/>
    </source>
</evidence>
<keyword evidence="1" id="KW-0472">Membrane</keyword>
<keyword evidence="3" id="KW-1185">Reference proteome</keyword>
<keyword evidence="1" id="KW-1133">Transmembrane helix</keyword>
<gene>
    <name evidence="2" type="ORF">GCM10009836_71310</name>
</gene>
<keyword evidence="1" id="KW-0812">Transmembrane</keyword>
<comment type="caution">
    <text evidence="2">The sequence shown here is derived from an EMBL/GenBank/DDBJ whole genome shotgun (WGS) entry which is preliminary data.</text>
</comment>
<feature type="transmembrane region" description="Helical" evidence="1">
    <location>
        <begin position="6"/>
        <end position="25"/>
    </location>
</feature>
<sequence length="225" mass="24002">MGIPSWVWFVIAVVALLVGVALLVADRGRPAASPTGGAKDRKRWAALHDWDFHESDPVLTSRWHYGTVQKGGPGIARNLASGTVPTPEGGRNGVVFDHEQQGTVHAVVVGVELRESLPAAVELRLPTAPLPERDGAGLDLLEPVGQRYSFVSDADTIRPLLTPRLADAADAVGQDIELLWAEDSWVLAAAPVDADPERTQDLLADLAEVATAFEHAVDGAHPRSQ</sequence>